<dbReference type="OrthoDB" id="31325at10239"/>
<evidence type="ECO:0000313" key="2">
    <source>
        <dbReference type="Proteomes" id="UP000030329"/>
    </source>
</evidence>
<dbReference type="Proteomes" id="UP000030329">
    <property type="component" value="Segment"/>
</dbReference>
<proteinExistence type="predicted"/>
<dbReference type="RefSeq" id="YP_009140529.1">
    <property type="nucleotide sequence ID" value="NC_027125.1"/>
</dbReference>
<name>A0A0A0YQ83_9CAUD</name>
<reference evidence="1 2" key="1">
    <citation type="journal article" date="2015" name="Front. Microbiol.">
        <title>The use of phage FCL-2 as an alternative to chemotherapy against columnaris disease in aquaculture.</title>
        <authorList>
            <person name="Laanto E."/>
            <person name="Bamford J.K."/>
            <person name="Ravantti J.J."/>
            <person name="Sundberg L.R."/>
        </authorList>
    </citation>
    <scope>NUCLEOTIDE SEQUENCE [LARGE SCALE GENOMIC DNA]</scope>
</reference>
<accession>A0A0A0YQ83</accession>
<organism evidence="1 2">
    <name type="scientific">Flavobacterium phage FCL-2</name>
    <dbReference type="NCBI Taxonomy" id="908819"/>
    <lineage>
        <taxon>Viruses</taxon>
        <taxon>Duplodnaviria</taxon>
        <taxon>Heunggongvirae</taxon>
        <taxon>Uroviricota</taxon>
        <taxon>Caudoviricetes</taxon>
        <taxon>Ficleduovirus</taxon>
        <taxon>Ficleduovirus FCL2</taxon>
    </lineage>
</organism>
<protein>
    <submittedName>
        <fullName evidence="1">Uncharacterized protein</fullName>
    </submittedName>
</protein>
<dbReference type="KEGG" id="vg:24405097"/>
<evidence type="ECO:0000313" key="1">
    <source>
        <dbReference type="EMBL" id="AIX11883.1"/>
    </source>
</evidence>
<sequence length="138" mass="15669">MKKQETKINKEIAIKELKTYLSNFVDGEIDVEKEYPKSLQALMSGNLTIDNNTLEASYKLLEVVNCGSEFQMESVTFKTRVKPSDTARLAKNIDLKNDAVRYGLVVTAHIIGLASYVELDHFCKKDYQLIQELSSVFI</sequence>
<keyword evidence="2" id="KW-1185">Reference proteome</keyword>
<dbReference type="GeneID" id="24405097"/>
<dbReference type="EMBL" id="KM873719">
    <property type="protein sequence ID" value="AIX11883.1"/>
    <property type="molecule type" value="Genomic_DNA"/>
</dbReference>